<dbReference type="Pfam" id="PF00266">
    <property type="entry name" value="Aminotran_5"/>
    <property type="match status" value="1"/>
</dbReference>
<keyword evidence="2" id="KW-0808">Transferase</keyword>
<dbReference type="RefSeq" id="WP_369162373.1">
    <property type="nucleotide sequence ID" value="NZ_CP163430.1"/>
</dbReference>
<dbReference type="Gene3D" id="3.90.1150.10">
    <property type="entry name" value="Aspartate Aminotransferase, domain 1"/>
    <property type="match status" value="2"/>
</dbReference>
<dbReference type="InterPro" id="IPR015424">
    <property type="entry name" value="PyrdxlP-dep_Trfase"/>
</dbReference>
<protein>
    <submittedName>
        <fullName evidence="2">Aminotransferase class V-fold PLP-dependent enzyme</fullName>
    </submittedName>
</protein>
<dbReference type="PANTHER" id="PTHR43586">
    <property type="entry name" value="CYSTEINE DESULFURASE"/>
    <property type="match status" value="1"/>
</dbReference>
<dbReference type="InterPro" id="IPR000192">
    <property type="entry name" value="Aminotrans_V_dom"/>
</dbReference>
<evidence type="ECO:0000313" key="2">
    <source>
        <dbReference type="EMBL" id="XDP98675.1"/>
    </source>
</evidence>
<gene>
    <name evidence="2" type="ORF">AB5J57_34475</name>
</gene>
<dbReference type="AlphaFoldDB" id="A0AB39M0J6"/>
<reference evidence="2" key="1">
    <citation type="submission" date="2024-07" db="EMBL/GenBank/DDBJ databases">
        <authorList>
            <person name="Yu S.T."/>
        </authorList>
    </citation>
    <scope>NUCLEOTIDE SEQUENCE</scope>
    <source>
        <strain evidence="2">R02</strain>
        <plasmid evidence="2">unnamed1</plasmid>
    </source>
</reference>
<dbReference type="PANTHER" id="PTHR43586:SF24">
    <property type="entry name" value="BLR4730 PROTEIN"/>
    <property type="match status" value="1"/>
</dbReference>
<dbReference type="EMBL" id="CP163430">
    <property type="protein sequence ID" value="XDP98675.1"/>
    <property type="molecule type" value="Genomic_DNA"/>
</dbReference>
<dbReference type="SUPFAM" id="SSF53383">
    <property type="entry name" value="PLP-dependent transferases"/>
    <property type="match status" value="1"/>
</dbReference>
<organism evidence="2">
    <name type="scientific">Streptomyces sp. R02</name>
    <dbReference type="NCBI Taxonomy" id="3238623"/>
    <lineage>
        <taxon>Bacteria</taxon>
        <taxon>Bacillati</taxon>
        <taxon>Actinomycetota</taxon>
        <taxon>Actinomycetes</taxon>
        <taxon>Kitasatosporales</taxon>
        <taxon>Streptomycetaceae</taxon>
        <taxon>Streptomyces</taxon>
    </lineage>
</organism>
<dbReference type="Gene3D" id="3.40.640.10">
    <property type="entry name" value="Type I PLP-dependent aspartate aminotransferase-like (Major domain)"/>
    <property type="match status" value="1"/>
</dbReference>
<accession>A0AB39M0J6</accession>
<evidence type="ECO:0000259" key="1">
    <source>
        <dbReference type="Pfam" id="PF00266"/>
    </source>
</evidence>
<dbReference type="InterPro" id="IPR015422">
    <property type="entry name" value="PyrdxlP-dep_Trfase_small"/>
</dbReference>
<dbReference type="GO" id="GO:0008483">
    <property type="term" value="F:transaminase activity"/>
    <property type="evidence" value="ECO:0007669"/>
    <property type="project" value="UniProtKB-KW"/>
</dbReference>
<keyword evidence="2" id="KW-0032">Aminotransferase</keyword>
<feature type="domain" description="Aminotransferase class V" evidence="1">
    <location>
        <begin position="57"/>
        <end position="232"/>
    </location>
</feature>
<geneLocation type="plasmid" evidence="2">
    <name>unnamed1</name>
</geneLocation>
<name>A0AB39M0J6_9ACTN</name>
<dbReference type="InterPro" id="IPR015421">
    <property type="entry name" value="PyrdxlP-dep_Trfase_major"/>
</dbReference>
<sequence length="439" mass="45161">MPHGDRGRRVHLDTAGLGRMPAAARAQLTEWTRHEDRHGPYEVDEHVHHVVRPELDARLAALLGAPAGDTVLTTGAADAFAALVPRLPLGPGDRIWTTPYEGVANLTVLTALRDRARCRLEVVPLRPDGDLDLEWMAAHIDDDVALVSVVHVPAGCGIVTPVEDIGRILAPHRCLYAVDASYAVGQLPVHAGRIGCQLLTGDAWRFLCGPESVGFAYAAPELRQALAPNGTGSLVPPEGASVVALNAALAVHEDAVPVGGLAAVLRAAVEETPGAELIAPGRVQSGIVTFRHAEMPAGPLRRALAARGVIVGKTVAQETPLYSPERGVTATVRVSVHHDNSAWDAARFAEALREALAGRGHHAVPTAVRAAAAAPAAVAASGGAVVAAPVAGPRAVSAGSAAGAGAAGDVPAVRVPRPRHTAGRRHLALVSAPAPDGTA</sequence>
<proteinExistence type="predicted"/>
<keyword evidence="2" id="KW-0614">Plasmid</keyword>